<dbReference type="Gene3D" id="3.20.20.70">
    <property type="entry name" value="Aldolase class I"/>
    <property type="match status" value="1"/>
</dbReference>
<accession>A0ABW4E8G9</accession>
<keyword evidence="2 9" id="KW-0808">Transferase</keyword>
<dbReference type="HAMAP" id="MF_00097">
    <property type="entry name" value="TMP_synthase"/>
    <property type="match status" value="1"/>
</dbReference>
<comment type="function">
    <text evidence="9">Condenses 4-methyl-5-(beta-hydroxyethyl)thiazole monophosphate (THZ-P) and 2-methyl-4-amino-5-hydroxymethyl pyrimidine pyrophosphate (HMP-PP) to form thiamine monophosphate (TMP).</text>
</comment>
<dbReference type="GO" id="GO:0004789">
    <property type="term" value="F:thiamine-phosphate diphosphorylase activity"/>
    <property type="evidence" value="ECO:0007669"/>
    <property type="project" value="UniProtKB-EC"/>
</dbReference>
<feature type="domain" description="Thiamine phosphate synthase/TenI" evidence="12">
    <location>
        <begin position="10"/>
        <end position="189"/>
    </location>
</feature>
<feature type="binding site" evidence="9">
    <location>
        <position position="73"/>
    </location>
    <ligand>
        <name>Mg(2+)</name>
        <dbReference type="ChEBI" id="CHEBI:18420"/>
    </ligand>
</feature>
<evidence type="ECO:0000256" key="8">
    <source>
        <dbReference type="ARBA" id="ARBA00047883"/>
    </source>
</evidence>
<evidence type="ECO:0000256" key="1">
    <source>
        <dbReference type="ARBA" id="ARBA00005165"/>
    </source>
</evidence>
<evidence type="ECO:0000256" key="3">
    <source>
        <dbReference type="ARBA" id="ARBA00022723"/>
    </source>
</evidence>
<dbReference type="InterPro" id="IPR013785">
    <property type="entry name" value="Aldolase_TIM"/>
</dbReference>
<dbReference type="InterPro" id="IPR036206">
    <property type="entry name" value="ThiamineP_synth_sf"/>
</dbReference>
<feature type="binding site" evidence="9">
    <location>
        <position position="167"/>
    </location>
    <ligand>
        <name>2-[(2R,5Z)-2-carboxy-4-methylthiazol-5(2H)-ylidene]ethyl phosphate</name>
        <dbReference type="ChEBI" id="CHEBI:62899"/>
    </ligand>
</feature>
<dbReference type="NCBIfam" id="TIGR00693">
    <property type="entry name" value="thiE"/>
    <property type="match status" value="1"/>
</dbReference>
<evidence type="ECO:0000256" key="5">
    <source>
        <dbReference type="ARBA" id="ARBA00022977"/>
    </source>
</evidence>
<dbReference type="InterPro" id="IPR034291">
    <property type="entry name" value="TMP_synthase"/>
</dbReference>
<comment type="catalytic activity">
    <reaction evidence="8 9 10">
        <text>2-[(2R,5Z)-2-carboxy-4-methylthiazol-5(2H)-ylidene]ethyl phosphate + 4-amino-2-methyl-5-(diphosphooxymethyl)pyrimidine + 2 H(+) = thiamine phosphate + CO2 + diphosphate</text>
        <dbReference type="Rhea" id="RHEA:47844"/>
        <dbReference type="ChEBI" id="CHEBI:15378"/>
        <dbReference type="ChEBI" id="CHEBI:16526"/>
        <dbReference type="ChEBI" id="CHEBI:33019"/>
        <dbReference type="ChEBI" id="CHEBI:37575"/>
        <dbReference type="ChEBI" id="CHEBI:57841"/>
        <dbReference type="ChEBI" id="CHEBI:62899"/>
        <dbReference type="EC" id="2.5.1.3"/>
    </reaction>
</comment>
<sequence>MPNLTQQLKLYAVTDRHWLAGRTLVDCVTKALAGGVSMVQLREKHMAQADFIAEACAIKKVCQTFQVPFLINDDLAVAQAVDADGIHVGQADLDAAAIKAQWGPNKIVGVSAQTVAQAQAAQAAGADYLGVGAVFPTATKTDAVSVSIATLQAITAAVTIPVVAIGGIHAENLLQLQHTGIVGVALVSELFDQADIQTHAAQLAQLSAQLSPKAF</sequence>
<evidence type="ECO:0000256" key="7">
    <source>
        <dbReference type="ARBA" id="ARBA00047851"/>
    </source>
</evidence>
<keyword evidence="4 9" id="KW-0460">Magnesium</keyword>
<comment type="catalytic activity">
    <reaction evidence="6 9 10">
        <text>4-methyl-5-(2-phosphooxyethyl)-thiazole + 4-amino-2-methyl-5-(diphosphooxymethyl)pyrimidine + H(+) = thiamine phosphate + diphosphate</text>
        <dbReference type="Rhea" id="RHEA:22328"/>
        <dbReference type="ChEBI" id="CHEBI:15378"/>
        <dbReference type="ChEBI" id="CHEBI:33019"/>
        <dbReference type="ChEBI" id="CHEBI:37575"/>
        <dbReference type="ChEBI" id="CHEBI:57841"/>
        <dbReference type="ChEBI" id="CHEBI:58296"/>
        <dbReference type="EC" id="2.5.1.3"/>
    </reaction>
</comment>
<evidence type="ECO:0000256" key="11">
    <source>
        <dbReference type="RuleBase" id="RU004253"/>
    </source>
</evidence>
<reference evidence="14" key="1">
    <citation type="journal article" date="2019" name="Int. J. Syst. Evol. Microbiol.">
        <title>The Global Catalogue of Microorganisms (GCM) 10K type strain sequencing project: providing services to taxonomists for standard genome sequencing and annotation.</title>
        <authorList>
            <consortium name="The Broad Institute Genomics Platform"/>
            <consortium name="The Broad Institute Genome Sequencing Center for Infectious Disease"/>
            <person name="Wu L."/>
            <person name="Ma J."/>
        </authorList>
    </citation>
    <scope>NUCLEOTIDE SEQUENCE [LARGE SCALE GENOMIC DNA]</scope>
    <source>
        <strain evidence="14">CCM 8903</strain>
    </source>
</reference>
<feature type="binding site" evidence="9">
    <location>
        <position position="140"/>
    </location>
    <ligand>
        <name>4-amino-2-methyl-5-(diphosphooxymethyl)pyrimidine</name>
        <dbReference type="ChEBI" id="CHEBI:57841"/>
    </ligand>
</feature>
<dbReference type="CDD" id="cd00564">
    <property type="entry name" value="TMP_TenI"/>
    <property type="match status" value="1"/>
</dbReference>
<protein>
    <recommendedName>
        <fullName evidence="9">Thiamine-phosphate synthase</fullName>
        <shortName evidence="9">TP synthase</shortName>
        <shortName evidence="9">TPS</shortName>
        <ecNumber evidence="9">2.5.1.3</ecNumber>
    </recommendedName>
    <alternativeName>
        <fullName evidence="9">Thiamine-phosphate pyrophosphorylase</fullName>
        <shortName evidence="9">TMP pyrophosphorylase</shortName>
        <shortName evidence="9">TMP-PPase</shortName>
    </alternativeName>
</protein>
<evidence type="ECO:0000256" key="10">
    <source>
        <dbReference type="RuleBase" id="RU003826"/>
    </source>
</evidence>
<dbReference type="InterPro" id="IPR022998">
    <property type="entry name" value="ThiamineP_synth_TenI"/>
</dbReference>
<dbReference type="Pfam" id="PF02581">
    <property type="entry name" value="TMP-TENI"/>
    <property type="match status" value="1"/>
</dbReference>
<evidence type="ECO:0000313" key="14">
    <source>
        <dbReference type="Proteomes" id="UP001597252"/>
    </source>
</evidence>
<comment type="similarity">
    <text evidence="9 10">Belongs to the thiamine-phosphate synthase family.</text>
</comment>
<keyword evidence="3 9" id="KW-0479">Metal-binding</keyword>
<dbReference type="EMBL" id="JBHTON010000019">
    <property type="protein sequence ID" value="MFD1485021.1"/>
    <property type="molecule type" value="Genomic_DNA"/>
</dbReference>
<keyword evidence="5 9" id="KW-0784">Thiamine biosynthesis</keyword>
<feature type="binding site" evidence="9">
    <location>
        <position position="111"/>
    </location>
    <ligand>
        <name>4-amino-2-methyl-5-(diphosphooxymethyl)pyrimidine</name>
        <dbReference type="ChEBI" id="CHEBI:57841"/>
    </ligand>
</feature>
<evidence type="ECO:0000313" key="13">
    <source>
        <dbReference type="EMBL" id="MFD1485021.1"/>
    </source>
</evidence>
<evidence type="ECO:0000259" key="12">
    <source>
        <dbReference type="Pfam" id="PF02581"/>
    </source>
</evidence>
<dbReference type="RefSeq" id="WP_125748476.1">
    <property type="nucleotide sequence ID" value="NZ_JBHTON010000019.1"/>
</dbReference>
<keyword evidence="14" id="KW-1185">Reference proteome</keyword>
<dbReference type="PANTHER" id="PTHR20857">
    <property type="entry name" value="THIAMINE-PHOSPHATE PYROPHOSPHORYLASE"/>
    <property type="match status" value="1"/>
</dbReference>
<comment type="catalytic activity">
    <reaction evidence="7 9 10">
        <text>2-(2-carboxy-4-methylthiazol-5-yl)ethyl phosphate + 4-amino-2-methyl-5-(diphosphooxymethyl)pyrimidine + 2 H(+) = thiamine phosphate + CO2 + diphosphate</text>
        <dbReference type="Rhea" id="RHEA:47848"/>
        <dbReference type="ChEBI" id="CHEBI:15378"/>
        <dbReference type="ChEBI" id="CHEBI:16526"/>
        <dbReference type="ChEBI" id="CHEBI:33019"/>
        <dbReference type="ChEBI" id="CHEBI:37575"/>
        <dbReference type="ChEBI" id="CHEBI:57841"/>
        <dbReference type="ChEBI" id="CHEBI:62890"/>
        <dbReference type="EC" id="2.5.1.3"/>
    </reaction>
</comment>
<comment type="caution">
    <text evidence="13">The sequence shown here is derived from an EMBL/GenBank/DDBJ whole genome shotgun (WGS) entry which is preliminary data.</text>
</comment>
<comment type="pathway">
    <text evidence="1 9 11">Cofactor biosynthesis; thiamine diphosphate biosynthesis; thiamine phosphate from 4-amino-2-methyl-5-diphosphomethylpyrimidine and 4-methyl-5-(2-phosphoethyl)-thiazole: step 1/1.</text>
</comment>
<dbReference type="Proteomes" id="UP001597252">
    <property type="component" value="Unassembled WGS sequence"/>
</dbReference>
<proteinExistence type="inferred from homology"/>
<dbReference type="EC" id="2.5.1.3" evidence="9"/>
<organism evidence="13 14">
    <name type="scientific">Lacticaseibacillus baoqingensis</name>
    <dbReference type="NCBI Taxonomy" id="2486013"/>
    <lineage>
        <taxon>Bacteria</taxon>
        <taxon>Bacillati</taxon>
        <taxon>Bacillota</taxon>
        <taxon>Bacilli</taxon>
        <taxon>Lactobacillales</taxon>
        <taxon>Lactobacillaceae</taxon>
        <taxon>Lacticaseibacillus</taxon>
    </lineage>
</organism>
<feature type="binding site" evidence="9">
    <location>
        <begin position="187"/>
        <end position="188"/>
    </location>
    <ligand>
        <name>2-[(2R,5Z)-2-carboxy-4-methylthiazol-5(2H)-ylidene]ethyl phosphate</name>
        <dbReference type="ChEBI" id="CHEBI:62899"/>
    </ligand>
</feature>
<evidence type="ECO:0000256" key="4">
    <source>
        <dbReference type="ARBA" id="ARBA00022842"/>
    </source>
</evidence>
<feature type="binding site" evidence="9">
    <location>
        <position position="72"/>
    </location>
    <ligand>
        <name>4-amino-2-methyl-5-(diphosphooxymethyl)pyrimidine</name>
        <dbReference type="ChEBI" id="CHEBI:57841"/>
    </ligand>
</feature>
<feature type="binding site" evidence="9">
    <location>
        <position position="92"/>
    </location>
    <ligand>
        <name>Mg(2+)</name>
        <dbReference type="ChEBI" id="CHEBI:18420"/>
    </ligand>
</feature>
<evidence type="ECO:0000256" key="9">
    <source>
        <dbReference type="HAMAP-Rule" id="MF_00097"/>
    </source>
</evidence>
<name>A0ABW4E8G9_9LACO</name>
<gene>
    <name evidence="9 13" type="primary">thiE</name>
    <name evidence="13" type="ORF">ACFQ5J_07240</name>
</gene>
<evidence type="ECO:0000256" key="2">
    <source>
        <dbReference type="ARBA" id="ARBA00022679"/>
    </source>
</evidence>
<dbReference type="SUPFAM" id="SSF51391">
    <property type="entry name" value="Thiamin phosphate synthase"/>
    <property type="match status" value="1"/>
</dbReference>
<feature type="binding site" evidence="9">
    <location>
        <begin position="137"/>
        <end position="139"/>
    </location>
    <ligand>
        <name>2-[(2R,5Z)-2-carboxy-4-methylthiazol-5(2H)-ylidene]ethyl phosphate</name>
        <dbReference type="ChEBI" id="CHEBI:62899"/>
    </ligand>
</feature>
<feature type="binding site" evidence="9">
    <location>
        <begin position="40"/>
        <end position="44"/>
    </location>
    <ligand>
        <name>4-amino-2-methyl-5-(diphosphooxymethyl)pyrimidine</name>
        <dbReference type="ChEBI" id="CHEBI:57841"/>
    </ligand>
</feature>
<comment type="cofactor">
    <cofactor evidence="9">
        <name>Mg(2+)</name>
        <dbReference type="ChEBI" id="CHEBI:18420"/>
    </cofactor>
    <text evidence="9">Binds 1 Mg(2+) ion per subunit.</text>
</comment>
<dbReference type="PANTHER" id="PTHR20857:SF15">
    <property type="entry name" value="THIAMINE-PHOSPHATE SYNTHASE"/>
    <property type="match status" value="1"/>
</dbReference>
<evidence type="ECO:0000256" key="6">
    <source>
        <dbReference type="ARBA" id="ARBA00047334"/>
    </source>
</evidence>